<dbReference type="GO" id="GO:0034040">
    <property type="term" value="F:ATPase-coupled lipid transmembrane transporter activity"/>
    <property type="evidence" value="ECO:0007669"/>
    <property type="project" value="TreeGrafter"/>
</dbReference>
<name>A0A1T5M4N3_9BACT</name>
<comment type="subcellular location">
    <subcellularLocation>
        <location evidence="1">Cell membrane</location>
        <topology evidence="1">Multi-pass membrane protein</topology>
    </subcellularLocation>
</comment>
<dbReference type="InterPro" id="IPR003593">
    <property type="entry name" value="AAA+_ATPase"/>
</dbReference>
<accession>A0A1T5M4N3</accession>
<protein>
    <submittedName>
        <fullName evidence="12">ABC-type multidrug transport system, ATPase and permease component</fullName>
    </submittedName>
</protein>
<sequence length="599" mass="68268">MDRLKQLIKKQFEDFYYFYNYLGYRIFISVGISLAVGVLDGFGLAMFLPLLQMVDNSGAQVQSEQMGNLSFLVDGLSWLGFSLTLQTVLLVILTFFVLKGLMKYAEGYYKVLLQQRFIRIIRFSNITLLSGFKYKAFVSSDSGRIQNTFSGEVEKVLQAYRSYFTSFQYGVLVAVYIFLAFMVNPQFAILVAIGGALTNLIFKKVYQITKQLSRELTKESHIFQGLLIQKVANFKYLKATGLIHDFGDKLKRIILKIEEAQRRIGLMSTFLAAMREPIVMVVVVSVILVQVKFFSQSLGLIILSLLFFYRSLTFLMALQNYWNTFLSVSGSLENMSEFTNELRSHQEVRGTEKVDKFQKSLLLKNLSFSYGNEPILRDISLEIPKNETIALVGESGSGKTTLMNVLSGLLSGEKGMFFIDDKDSQTIDIVSFQKRIGYITQEPVIFNDTVFNNITFWDVPTPANIQRFERAMKMASIYDFVMGLPDKEKAQLGNNGIMVSGGQKQRISIARELYKDVDFLFMDEATSALDSETERSIQENIDQLKGQFTIIIIAHRLSTVKNADRIIYLNKGVIEDIGNFDDLKVNSKKFQKMVELQQF</sequence>
<dbReference type="Gene3D" id="3.40.50.300">
    <property type="entry name" value="P-loop containing nucleotide triphosphate hydrolases"/>
    <property type="match status" value="1"/>
</dbReference>
<dbReference type="STRING" id="688867.SAMN05660236_4338"/>
<dbReference type="InterPro" id="IPR003439">
    <property type="entry name" value="ABC_transporter-like_ATP-bd"/>
</dbReference>
<dbReference type="InterPro" id="IPR017871">
    <property type="entry name" value="ABC_transporter-like_CS"/>
</dbReference>
<dbReference type="InterPro" id="IPR036640">
    <property type="entry name" value="ABC1_TM_sf"/>
</dbReference>
<dbReference type="InterPro" id="IPR011527">
    <property type="entry name" value="ABC1_TM_dom"/>
</dbReference>
<keyword evidence="4 9" id="KW-0812">Transmembrane</keyword>
<keyword evidence="3" id="KW-1003">Cell membrane</keyword>
<dbReference type="PROSITE" id="PS50929">
    <property type="entry name" value="ABC_TM1F"/>
    <property type="match status" value="1"/>
</dbReference>
<dbReference type="SUPFAM" id="SSF90123">
    <property type="entry name" value="ABC transporter transmembrane region"/>
    <property type="match status" value="1"/>
</dbReference>
<dbReference type="SMART" id="SM00382">
    <property type="entry name" value="AAA"/>
    <property type="match status" value="1"/>
</dbReference>
<keyword evidence="2" id="KW-0813">Transport</keyword>
<evidence type="ECO:0000256" key="8">
    <source>
        <dbReference type="ARBA" id="ARBA00023136"/>
    </source>
</evidence>
<evidence type="ECO:0000256" key="1">
    <source>
        <dbReference type="ARBA" id="ARBA00004651"/>
    </source>
</evidence>
<dbReference type="GO" id="GO:0005524">
    <property type="term" value="F:ATP binding"/>
    <property type="evidence" value="ECO:0007669"/>
    <property type="project" value="UniProtKB-KW"/>
</dbReference>
<proteinExistence type="predicted"/>
<dbReference type="PROSITE" id="PS00211">
    <property type="entry name" value="ABC_TRANSPORTER_1"/>
    <property type="match status" value="1"/>
</dbReference>
<feature type="transmembrane region" description="Helical" evidence="9">
    <location>
        <begin position="76"/>
        <end position="98"/>
    </location>
</feature>
<dbReference type="Proteomes" id="UP000190961">
    <property type="component" value="Unassembled WGS sequence"/>
</dbReference>
<keyword evidence="7 9" id="KW-1133">Transmembrane helix</keyword>
<evidence type="ECO:0000256" key="5">
    <source>
        <dbReference type="ARBA" id="ARBA00022741"/>
    </source>
</evidence>
<dbReference type="Gene3D" id="1.20.1560.10">
    <property type="entry name" value="ABC transporter type 1, transmembrane domain"/>
    <property type="match status" value="1"/>
</dbReference>
<feature type="transmembrane region" description="Helical" evidence="9">
    <location>
        <begin position="297"/>
        <end position="318"/>
    </location>
</feature>
<evidence type="ECO:0000256" key="6">
    <source>
        <dbReference type="ARBA" id="ARBA00022840"/>
    </source>
</evidence>
<dbReference type="FunFam" id="3.40.50.300:FF:000299">
    <property type="entry name" value="ABC transporter ATP-binding protein/permease"/>
    <property type="match status" value="1"/>
</dbReference>
<evidence type="ECO:0000256" key="7">
    <source>
        <dbReference type="ARBA" id="ARBA00022989"/>
    </source>
</evidence>
<evidence type="ECO:0000313" key="12">
    <source>
        <dbReference type="EMBL" id="SKC83004.1"/>
    </source>
</evidence>
<dbReference type="GO" id="GO:0016887">
    <property type="term" value="F:ATP hydrolysis activity"/>
    <property type="evidence" value="ECO:0007669"/>
    <property type="project" value="InterPro"/>
</dbReference>
<feature type="domain" description="ABC transporter" evidence="10">
    <location>
        <begin position="361"/>
        <end position="596"/>
    </location>
</feature>
<evidence type="ECO:0000259" key="11">
    <source>
        <dbReference type="PROSITE" id="PS50929"/>
    </source>
</evidence>
<dbReference type="GO" id="GO:0140359">
    <property type="term" value="F:ABC-type transporter activity"/>
    <property type="evidence" value="ECO:0007669"/>
    <property type="project" value="InterPro"/>
</dbReference>
<dbReference type="Pfam" id="PF00005">
    <property type="entry name" value="ABC_tran"/>
    <property type="match status" value="1"/>
</dbReference>
<dbReference type="EMBL" id="FUZU01000003">
    <property type="protein sequence ID" value="SKC83004.1"/>
    <property type="molecule type" value="Genomic_DNA"/>
</dbReference>
<keyword evidence="6" id="KW-0067">ATP-binding</keyword>
<dbReference type="PROSITE" id="PS50893">
    <property type="entry name" value="ABC_TRANSPORTER_2"/>
    <property type="match status" value="1"/>
</dbReference>
<dbReference type="PANTHER" id="PTHR24221:SF654">
    <property type="entry name" value="ATP-BINDING CASSETTE SUB-FAMILY B MEMBER 6"/>
    <property type="match status" value="1"/>
</dbReference>
<reference evidence="12 13" key="1">
    <citation type="submission" date="2017-02" db="EMBL/GenBank/DDBJ databases">
        <authorList>
            <person name="Peterson S.W."/>
        </authorList>
    </citation>
    <scope>NUCLEOTIDE SEQUENCE [LARGE SCALE GENOMIC DNA]</scope>
    <source>
        <strain evidence="12 13">DSM 25262</strain>
    </source>
</reference>
<gene>
    <name evidence="12" type="ORF">SAMN05660236_4338</name>
</gene>
<keyword evidence="13" id="KW-1185">Reference proteome</keyword>
<dbReference type="OrthoDB" id="1111069at2"/>
<evidence type="ECO:0000313" key="13">
    <source>
        <dbReference type="Proteomes" id="UP000190961"/>
    </source>
</evidence>
<evidence type="ECO:0000259" key="10">
    <source>
        <dbReference type="PROSITE" id="PS50893"/>
    </source>
</evidence>
<dbReference type="AlphaFoldDB" id="A0A1T5M4N3"/>
<feature type="domain" description="ABC transmembrane type-1" evidence="11">
    <location>
        <begin position="69"/>
        <end position="327"/>
    </location>
</feature>
<organism evidence="12 13">
    <name type="scientific">Ohtaekwangia koreensis</name>
    <dbReference type="NCBI Taxonomy" id="688867"/>
    <lineage>
        <taxon>Bacteria</taxon>
        <taxon>Pseudomonadati</taxon>
        <taxon>Bacteroidota</taxon>
        <taxon>Cytophagia</taxon>
        <taxon>Cytophagales</taxon>
        <taxon>Fulvivirgaceae</taxon>
        <taxon>Ohtaekwangia</taxon>
    </lineage>
</organism>
<dbReference type="RefSeq" id="WP_143785869.1">
    <property type="nucleotide sequence ID" value="NZ_FUZU01000003.1"/>
</dbReference>
<dbReference type="PANTHER" id="PTHR24221">
    <property type="entry name" value="ATP-BINDING CASSETTE SUB-FAMILY B"/>
    <property type="match status" value="1"/>
</dbReference>
<dbReference type="InterPro" id="IPR027417">
    <property type="entry name" value="P-loop_NTPase"/>
</dbReference>
<evidence type="ECO:0000256" key="2">
    <source>
        <dbReference type="ARBA" id="ARBA00022448"/>
    </source>
</evidence>
<evidence type="ECO:0000256" key="3">
    <source>
        <dbReference type="ARBA" id="ARBA00022475"/>
    </source>
</evidence>
<dbReference type="SUPFAM" id="SSF52540">
    <property type="entry name" value="P-loop containing nucleoside triphosphate hydrolases"/>
    <property type="match status" value="1"/>
</dbReference>
<evidence type="ECO:0000256" key="4">
    <source>
        <dbReference type="ARBA" id="ARBA00022692"/>
    </source>
</evidence>
<feature type="transmembrane region" description="Helical" evidence="9">
    <location>
        <begin position="270"/>
        <end position="291"/>
    </location>
</feature>
<evidence type="ECO:0000256" key="9">
    <source>
        <dbReference type="SAM" id="Phobius"/>
    </source>
</evidence>
<feature type="transmembrane region" description="Helical" evidence="9">
    <location>
        <begin position="21"/>
        <end position="48"/>
    </location>
</feature>
<dbReference type="GO" id="GO:0005886">
    <property type="term" value="C:plasma membrane"/>
    <property type="evidence" value="ECO:0007669"/>
    <property type="project" value="UniProtKB-SubCell"/>
</dbReference>
<dbReference type="InterPro" id="IPR039421">
    <property type="entry name" value="Type_1_exporter"/>
</dbReference>
<keyword evidence="8 9" id="KW-0472">Membrane</keyword>
<keyword evidence="5" id="KW-0547">Nucleotide-binding</keyword>